<comment type="pathway">
    <text evidence="1">Protein modification; protein ubiquitination.</text>
</comment>
<dbReference type="Pfam" id="PF24681">
    <property type="entry name" value="Kelch_KLHDC2_KLHL20_DRC7"/>
    <property type="match status" value="1"/>
</dbReference>
<evidence type="ECO:0000313" key="5">
    <source>
        <dbReference type="Proteomes" id="UP000694920"/>
    </source>
</evidence>
<name>A0AAJ7RJQ4_CEPCN</name>
<dbReference type="InterPro" id="IPR011705">
    <property type="entry name" value="BACK"/>
</dbReference>
<dbReference type="FunFam" id="1.25.40.420:FF:000001">
    <property type="entry name" value="Kelch-like family member 12"/>
    <property type="match status" value="1"/>
</dbReference>
<dbReference type="RefSeq" id="XP_024942174.1">
    <property type="nucleotide sequence ID" value="XM_025086406.1"/>
</dbReference>
<evidence type="ECO:0000256" key="1">
    <source>
        <dbReference type="ARBA" id="ARBA00004906"/>
    </source>
</evidence>
<dbReference type="Pfam" id="PF07707">
    <property type="entry name" value="BACK"/>
    <property type="match status" value="1"/>
</dbReference>
<dbReference type="SUPFAM" id="SSF117281">
    <property type="entry name" value="Kelch motif"/>
    <property type="match status" value="1"/>
</dbReference>
<organism evidence="5 6">
    <name type="scientific">Cephus cinctus</name>
    <name type="common">Wheat stem sawfly</name>
    <dbReference type="NCBI Taxonomy" id="211228"/>
    <lineage>
        <taxon>Eukaryota</taxon>
        <taxon>Metazoa</taxon>
        <taxon>Ecdysozoa</taxon>
        <taxon>Arthropoda</taxon>
        <taxon>Hexapoda</taxon>
        <taxon>Insecta</taxon>
        <taxon>Pterygota</taxon>
        <taxon>Neoptera</taxon>
        <taxon>Endopterygota</taxon>
        <taxon>Hymenoptera</taxon>
        <taxon>Cephoidea</taxon>
        <taxon>Cephidae</taxon>
        <taxon>Cephus</taxon>
    </lineage>
</organism>
<evidence type="ECO:0000313" key="6">
    <source>
        <dbReference type="RefSeq" id="XP_024942174.1"/>
    </source>
</evidence>
<dbReference type="PANTHER" id="PTHR24412">
    <property type="entry name" value="KELCH PROTEIN"/>
    <property type="match status" value="1"/>
</dbReference>
<accession>A0AAJ7RJQ4</accession>
<dbReference type="Gene3D" id="1.25.40.420">
    <property type="match status" value="1"/>
</dbReference>
<dbReference type="AlphaFoldDB" id="A0AAJ7RJQ4"/>
<dbReference type="Proteomes" id="UP000694920">
    <property type="component" value="Unplaced"/>
</dbReference>
<keyword evidence="3" id="KW-0677">Repeat</keyword>
<dbReference type="SMART" id="SM00875">
    <property type="entry name" value="BACK"/>
    <property type="match status" value="1"/>
</dbReference>
<proteinExistence type="predicted"/>
<dbReference type="InterPro" id="IPR006652">
    <property type="entry name" value="Kelch_1"/>
</dbReference>
<dbReference type="Pfam" id="PF01344">
    <property type="entry name" value="Kelch_1"/>
    <property type="match status" value="1"/>
</dbReference>
<gene>
    <name evidence="6" type="primary">LOC107269156</name>
</gene>
<evidence type="ECO:0000256" key="2">
    <source>
        <dbReference type="ARBA" id="ARBA00022441"/>
    </source>
</evidence>
<feature type="domain" description="BACK" evidence="4">
    <location>
        <begin position="2"/>
        <end position="81"/>
    </location>
</feature>
<dbReference type="PANTHER" id="PTHR24412:SF451">
    <property type="entry name" value="KELCH-LIKE PROTEIN 20"/>
    <property type="match status" value="1"/>
</dbReference>
<dbReference type="GeneID" id="107269156"/>
<evidence type="ECO:0000256" key="3">
    <source>
        <dbReference type="ARBA" id="ARBA00022737"/>
    </source>
</evidence>
<evidence type="ECO:0000259" key="4">
    <source>
        <dbReference type="SMART" id="SM00875"/>
    </source>
</evidence>
<dbReference type="SMART" id="SM00612">
    <property type="entry name" value="Kelch"/>
    <property type="match status" value="6"/>
</dbReference>
<reference evidence="6" key="1">
    <citation type="submission" date="2025-08" db="UniProtKB">
        <authorList>
            <consortium name="RefSeq"/>
        </authorList>
    </citation>
    <scope>IDENTIFICATION</scope>
</reference>
<keyword evidence="5" id="KW-1185">Reference proteome</keyword>
<dbReference type="Gene3D" id="2.120.10.80">
    <property type="entry name" value="Kelch-type beta propeller"/>
    <property type="match status" value="1"/>
</dbReference>
<protein>
    <submittedName>
        <fullName evidence="6">Kelch-like protein 3 isoform X1</fullName>
    </submittedName>
</protein>
<sequence>MDGISWRKIVKNETFSKLSSQELMELISNDHLAVPSEEIVFESVISWVKYKQKERLQYFAELMKQVRLPLIPKMYLIENVWEEPIFKANSQCKDYLIEAMGYHLLKRAGQFSSKIPGIRPREPHELPKLLIIIGGRNIKTINGVEYFDFRTKLWHKAVNFQKGFCNSGVTVLEGKIYAVGGCNLTEAPLRTMHVYDVSADHWSACTGMKIKRMNFGVVTLDDCIYAVWSYIIGGRDQKTIYSSAEVYNPKTCKWTIIPPMNVARSFFTVAVLNGRIYVIGGFAGKDKLPLSSVECYNPETGQWIFVADLNIRRQTASAGVLKGILYVVGGAVAITNVLKSVEVFDPNTNIWTFIEEMPGPRHHAGVVCLNEELYVVGGSDGTVDLRSICVYNPKKRAWIIYPTYMSIGRSQGGVIAVDIPHNYI</sequence>
<dbReference type="InterPro" id="IPR015915">
    <property type="entry name" value="Kelch-typ_b-propeller"/>
</dbReference>
<keyword evidence="2" id="KW-0880">Kelch repeat</keyword>